<reference evidence="1" key="1">
    <citation type="submission" date="2019-09" db="EMBL/GenBank/DDBJ databases">
        <title>Draft genome information of white flower Hibiscus syriacus.</title>
        <authorList>
            <person name="Kim Y.-M."/>
        </authorList>
    </citation>
    <scope>NUCLEOTIDE SEQUENCE [LARGE SCALE GENOMIC DNA]</scope>
    <source>
        <strain evidence="1">YM2019G1</strain>
    </source>
</reference>
<dbReference type="Pfam" id="PF03069">
    <property type="entry name" value="FmdA_AmdA"/>
    <property type="match status" value="1"/>
</dbReference>
<comment type="caution">
    <text evidence="1">The sequence shown here is derived from an EMBL/GenBank/DDBJ whole genome shotgun (WGS) entry which is preliminary data.</text>
</comment>
<dbReference type="Proteomes" id="UP000436088">
    <property type="component" value="Unassembled WGS sequence"/>
</dbReference>
<dbReference type="EMBL" id="VEPZ02001033">
    <property type="protein sequence ID" value="KAE8699846.1"/>
    <property type="molecule type" value="Genomic_DNA"/>
</dbReference>
<dbReference type="InterPro" id="IPR011050">
    <property type="entry name" value="Pectin_lyase_fold/virulence"/>
</dbReference>
<dbReference type="PANTHER" id="PTHR31339">
    <property type="entry name" value="PECTIN LYASE-RELATED"/>
    <property type="match status" value="1"/>
</dbReference>
<evidence type="ECO:0000313" key="1">
    <source>
        <dbReference type="EMBL" id="KAE8699846.1"/>
    </source>
</evidence>
<dbReference type="PANTHER" id="PTHR31339:SF12">
    <property type="entry name" value="ENDO-POLYGALACTURONASE-LIKE PROTEIN"/>
    <property type="match status" value="1"/>
</dbReference>
<accession>A0A6A3A7A9</accession>
<keyword evidence="2" id="KW-1185">Reference proteome</keyword>
<dbReference type="InterPro" id="IPR012334">
    <property type="entry name" value="Pectin_lyas_fold"/>
</dbReference>
<organism evidence="1 2">
    <name type="scientific">Hibiscus syriacus</name>
    <name type="common">Rose of Sharon</name>
    <dbReference type="NCBI Taxonomy" id="106335"/>
    <lineage>
        <taxon>Eukaryota</taxon>
        <taxon>Viridiplantae</taxon>
        <taxon>Streptophyta</taxon>
        <taxon>Embryophyta</taxon>
        <taxon>Tracheophyta</taxon>
        <taxon>Spermatophyta</taxon>
        <taxon>Magnoliopsida</taxon>
        <taxon>eudicotyledons</taxon>
        <taxon>Gunneridae</taxon>
        <taxon>Pentapetalae</taxon>
        <taxon>rosids</taxon>
        <taxon>malvids</taxon>
        <taxon>Malvales</taxon>
        <taxon>Malvaceae</taxon>
        <taxon>Malvoideae</taxon>
        <taxon>Hibiscus</taxon>
    </lineage>
</organism>
<dbReference type="GO" id="GO:0016811">
    <property type="term" value="F:hydrolase activity, acting on carbon-nitrogen (but not peptide) bonds, in linear amides"/>
    <property type="evidence" value="ECO:0007669"/>
    <property type="project" value="InterPro"/>
</dbReference>
<name>A0A6A3A7A9_HIBSY</name>
<dbReference type="Gene3D" id="2.60.120.580">
    <property type="entry name" value="Acetamidase/Formamidase-like domains"/>
    <property type="match status" value="1"/>
</dbReference>
<gene>
    <name evidence="1" type="ORF">F3Y22_tig00110569pilonHSYRG00070</name>
</gene>
<dbReference type="SUPFAM" id="SSF141130">
    <property type="entry name" value="Acetamidase/Formamidase-like"/>
    <property type="match status" value="1"/>
</dbReference>
<dbReference type="Gene3D" id="2.160.20.10">
    <property type="entry name" value="Single-stranded right-handed beta-helix, Pectin lyase-like"/>
    <property type="match status" value="1"/>
</dbReference>
<evidence type="ECO:0000313" key="2">
    <source>
        <dbReference type="Proteomes" id="UP000436088"/>
    </source>
</evidence>
<dbReference type="AlphaFoldDB" id="A0A6A3A7A9"/>
<proteinExistence type="predicted"/>
<sequence length="358" mass="38967">MWVVEIKKGTAEWVKIASETARTILGRENGENCDVKNLSRGSKVYLRVFVEGANLSTGDMHFSQGDGEVSFCGAIEMSGYLELKWEIIRGGMKEYLTPMGPTLHATFPRCKCCIQTHGTQCNRLPLEVRVLERTGRISGIVDSPNAVATLAIPTCKQVIEMLISAILLLELLSSSVAGFRAVEHATVIEFPALNCRKHSAVLTDFGGVGDGKTSNTEEFKAAIANLSQLAADGGAQLVVPPGKWLTGSFNLTSHFTLFIHKDAVILGAQDGSEWPHLPVLPSYGRGRDAAGERFSSLIFGTNFTDVVITGNNGTVDGQGAYWWNKFKEGTLNSTRPYLIEVMYSNQIHAQTPELKTVL</sequence>
<dbReference type="InterPro" id="IPR004304">
    <property type="entry name" value="FmdA_AmdA"/>
</dbReference>
<dbReference type="InterPro" id="IPR051801">
    <property type="entry name" value="GH28_Enzymes"/>
</dbReference>
<protein>
    <submittedName>
        <fullName evidence="1">Polygalacturonase</fullName>
    </submittedName>
</protein>
<dbReference type="SUPFAM" id="SSF51126">
    <property type="entry name" value="Pectin lyase-like"/>
    <property type="match status" value="1"/>
</dbReference>